<dbReference type="RefSeq" id="WP_188929264.1">
    <property type="nucleotide sequence ID" value="NZ_BMIA01000001.1"/>
</dbReference>
<dbReference type="CDD" id="cd05327">
    <property type="entry name" value="retinol-DH_like_SDR_c_like"/>
    <property type="match status" value="1"/>
</dbReference>
<dbReference type="EMBL" id="BMIA01000001">
    <property type="protein sequence ID" value="GGH25676.1"/>
    <property type="molecule type" value="Genomic_DNA"/>
</dbReference>
<reference evidence="4" key="1">
    <citation type="journal article" date="2019" name="Int. J. Syst. Evol. Microbiol.">
        <title>The Global Catalogue of Microorganisms (GCM) 10K type strain sequencing project: providing services to taxonomists for standard genome sequencing and annotation.</title>
        <authorList>
            <consortium name="The Broad Institute Genomics Platform"/>
            <consortium name="The Broad Institute Genome Sequencing Center for Infectious Disease"/>
            <person name="Wu L."/>
            <person name="Ma J."/>
        </authorList>
    </citation>
    <scope>NUCLEOTIDE SEQUENCE [LARGE SCALE GENOMIC DNA]</scope>
    <source>
        <strain evidence="4">CGMCC 1.15288</strain>
    </source>
</reference>
<evidence type="ECO:0000313" key="3">
    <source>
        <dbReference type="EMBL" id="GGH25676.1"/>
    </source>
</evidence>
<gene>
    <name evidence="3" type="ORF">GCM10007423_10090</name>
</gene>
<evidence type="ECO:0000256" key="1">
    <source>
        <dbReference type="ARBA" id="ARBA00023002"/>
    </source>
</evidence>
<keyword evidence="1" id="KW-0560">Oxidoreductase</keyword>
<dbReference type="PANTHER" id="PTHR43157:SF31">
    <property type="entry name" value="PHOSPHATIDYLINOSITOL-GLYCAN BIOSYNTHESIS CLASS F PROTEIN"/>
    <property type="match status" value="1"/>
</dbReference>
<dbReference type="PRINTS" id="PR00080">
    <property type="entry name" value="SDRFAMILY"/>
</dbReference>
<dbReference type="InterPro" id="IPR002347">
    <property type="entry name" value="SDR_fam"/>
</dbReference>
<dbReference type="SUPFAM" id="SSF51735">
    <property type="entry name" value="NAD(P)-binding Rossmann-fold domains"/>
    <property type="match status" value="1"/>
</dbReference>
<organism evidence="3 4">
    <name type="scientific">Dyadobacter endophyticus</name>
    <dbReference type="NCBI Taxonomy" id="1749036"/>
    <lineage>
        <taxon>Bacteria</taxon>
        <taxon>Pseudomonadati</taxon>
        <taxon>Bacteroidota</taxon>
        <taxon>Cytophagia</taxon>
        <taxon>Cytophagales</taxon>
        <taxon>Spirosomataceae</taxon>
        <taxon>Dyadobacter</taxon>
    </lineage>
</organism>
<evidence type="ECO:0000313" key="4">
    <source>
        <dbReference type="Proteomes" id="UP000600214"/>
    </source>
</evidence>
<keyword evidence="4" id="KW-1185">Reference proteome</keyword>
<sequence>MRKTALITGPTSGIGRFTALELARRGYDLILVARNEAKARQLQLEIGDAVSTGFIQCDLSSIGSVKQAVEEITTNYHRIDLLVNNAGLIVQHRQTTADGIELTFATNHLGPFILTTGLVDLLKAAESARIVNLASAAHFFAFRYRTAKLANPQHYHDLLIYSRSKLANILFSNELSERLAPFGITSNAVHPGTVSSSFGGNGNGATSWFMKYFKPFFRTPEQAAADIIHVATAPELNAVTGRYFANSKPARSSAKAKNRALARELWAFSEVLAEAVLI</sequence>
<dbReference type="Proteomes" id="UP000600214">
    <property type="component" value="Unassembled WGS sequence"/>
</dbReference>
<dbReference type="InterPro" id="IPR036291">
    <property type="entry name" value="NAD(P)-bd_dom_sf"/>
</dbReference>
<dbReference type="Pfam" id="PF00106">
    <property type="entry name" value="adh_short"/>
    <property type="match status" value="1"/>
</dbReference>
<comment type="caution">
    <text evidence="3">The sequence shown here is derived from an EMBL/GenBank/DDBJ whole genome shotgun (WGS) entry which is preliminary data.</text>
</comment>
<evidence type="ECO:0000256" key="2">
    <source>
        <dbReference type="RuleBase" id="RU000363"/>
    </source>
</evidence>
<dbReference type="Gene3D" id="3.40.50.720">
    <property type="entry name" value="NAD(P)-binding Rossmann-like Domain"/>
    <property type="match status" value="1"/>
</dbReference>
<accession>A0ABQ1YIF3</accession>
<proteinExistence type="inferred from homology"/>
<comment type="similarity">
    <text evidence="2">Belongs to the short-chain dehydrogenases/reductases (SDR) family.</text>
</comment>
<protein>
    <submittedName>
        <fullName evidence="3">Short-chain dehydrogenase</fullName>
    </submittedName>
</protein>
<dbReference type="PRINTS" id="PR00081">
    <property type="entry name" value="GDHRDH"/>
</dbReference>
<dbReference type="PANTHER" id="PTHR43157">
    <property type="entry name" value="PHOSPHATIDYLINOSITOL-GLYCAN BIOSYNTHESIS CLASS F PROTEIN-RELATED"/>
    <property type="match status" value="1"/>
</dbReference>
<name>A0ABQ1YIF3_9BACT</name>